<evidence type="ECO:0000256" key="3">
    <source>
        <dbReference type="ARBA" id="ARBA00023251"/>
    </source>
</evidence>
<keyword evidence="2 5" id="KW-0378">Hydrolase</keyword>
<dbReference type="RefSeq" id="WP_345230186.1">
    <property type="nucleotide sequence ID" value="NZ_BAABIQ010000003.1"/>
</dbReference>
<comment type="caution">
    <text evidence="8">The sequence shown here is derived from an EMBL/GenBank/DDBJ whole genome shotgun (WGS) entry which is preliminary data.</text>
</comment>
<protein>
    <recommendedName>
        <fullName evidence="5">Beta-lactamase</fullName>
        <ecNumber evidence="5">3.5.2.6</ecNumber>
    </recommendedName>
</protein>
<dbReference type="EMBL" id="BAABIQ010000003">
    <property type="protein sequence ID" value="GAA4781168.1"/>
    <property type="molecule type" value="Genomic_DNA"/>
</dbReference>
<proteinExistence type="inferred from homology"/>
<dbReference type="SUPFAM" id="SSF56601">
    <property type="entry name" value="beta-lactamase/transpeptidase-like"/>
    <property type="match status" value="1"/>
</dbReference>
<evidence type="ECO:0000256" key="1">
    <source>
        <dbReference type="ARBA" id="ARBA00007840"/>
    </source>
</evidence>
<organism evidence="8 9">
    <name type="scientific">Olivibacter ginsenosidimutans</name>
    <dbReference type="NCBI Taxonomy" id="1176537"/>
    <lineage>
        <taxon>Bacteria</taxon>
        <taxon>Pseudomonadati</taxon>
        <taxon>Bacteroidota</taxon>
        <taxon>Sphingobacteriia</taxon>
        <taxon>Sphingobacteriales</taxon>
        <taxon>Sphingobacteriaceae</taxon>
        <taxon>Olivibacter</taxon>
    </lineage>
</organism>
<keyword evidence="3 5" id="KW-0046">Antibiotic resistance</keyword>
<evidence type="ECO:0000256" key="4">
    <source>
        <dbReference type="ARBA" id="ARBA00038473"/>
    </source>
</evidence>
<feature type="region of interest" description="Disordered" evidence="6">
    <location>
        <begin position="135"/>
        <end position="155"/>
    </location>
</feature>
<evidence type="ECO:0000256" key="6">
    <source>
        <dbReference type="SAM" id="MobiDB-lite"/>
    </source>
</evidence>
<dbReference type="PROSITE" id="PS00336">
    <property type="entry name" value="BETA_LACTAMASE_C"/>
    <property type="match status" value="1"/>
</dbReference>
<evidence type="ECO:0000256" key="5">
    <source>
        <dbReference type="RuleBase" id="RU361140"/>
    </source>
</evidence>
<sequence length="491" mass="55377">MLKYIAITIFVLSAYHTSFAQRHNQEQLVLQQFKNYFNKHLADSIYQQWGREAQQTVSKKQLDTLLEKQLYPLGNIQAATFIRKKDGLSHYKLTFPNDTLQLILSIDSSNHIQTFYFKPYQGALKAQINSAQNQSKTSKAANSAASEQEQQRVTSDNDNRIDLLVDSLALQYTKRKNTCGLTIGLLVDGSMNYYYYGETIHGNNTLPDKKTLFEIGSISKTFTAILLAYSSIQDSVKLDDPITKYLPDSVASNKDLTNITFRNLATHTAGLPRLPDNLLPSEELDPYKNYDVNALFSYLRNYKQHQKPDSLYEYSNLGYGVIGELLAQRYDSSYSELIEKKLCQPLGLIDTKEFPDGDQLQHFIPTYNNEGQLTPHWHFQALSGAGALKSTVTDLLQYAEANLNPPKTPLGQAIVLTHKPAWLVSETQDLGLAWHIDIENFLEIFWHNGSTLGSSSFLAFVPDKKFAVVVLANAAPSVDQIGRSIIKKLIE</sequence>
<name>A0ABP9AHL5_9SPHI</name>
<keyword evidence="9" id="KW-1185">Reference proteome</keyword>
<dbReference type="InterPro" id="IPR001466">
    <property type="entry name" value="Beta-lactam-related"/>
</dbReference>
<dbReference type="Proteomes" id="UP001501411">
    <property type="component" value="Unassembled WGS sequence"/>
</dbReference>
<dbReference type="PANTHER" id="PTHR22935">
    <property type="entry name" value="PENICILLIN-BINDING PROTEIN"/>
    <property type="match status" value="1"/>
</dbReference>
<feature type="domain" description="Beta-lactamase-related" evidence="7">
    <location>
        <begin position="167"/>
        <end position="477"/>
    </location>
</feature>
<comment type="similarity">
    <text evidence="4">Belongs to the beta-lactamase family.</text>
</comment>
<dbReference type="PANTHER" id="PTHR22935:SF95">
    <property type="entry name" value="BETA-LACTAMASE-LIKE 1-RELATED"/>
    <property type="match status" value="1"/>
</dbReference>
<evidence type="ECO:0000259" key="7">
    <source>
        <dbReference type="Pfam" id="PF00144"/>
    </source>
</evidence>
<evidence type="ECO:0000256" key="2">
    <source>
        <dbReference type="ARBA" id="ARBA00022801"/>
    </source>
</evidence>
<evidence type="ECO:0000313" key="9">
    <source>
        <dbReference type="Proteomes" id="UP001501411"/>
    </source>
</evidence>
<dbReference type="InterPro" id="IPR051478">
    <property type="entry name" value="Beta-lactamase-like_AB/R"/>
</dbReference>
<evidence type="ECO:0000313" key="8">
    <source>
        <dbReference type="EMBL" id="GAA4781168.1"/>
    </source>
</evidence>
<comment type="catalytic activity">
    <reaction evidence="5">
        <text>a beta-lactam + H2O = a substituted beta-amino acid</text>
        <dbReference type="Rhea" id="RHEA:20401"/>
        <dbReference type="ChEBI" id="CHEBI:15377"/>
        <dbReference type="ChEBI" id="CHEBI:35627"/>
        <dbReference type="ChEBI" id="CHEBI:140347"/>
        <dbReference type="EC" id="3.5.2.6"/>
    </reaction>
</comment>
<gene>
    <name evidence="8" type="ORF">GCM10023231_05690</name>
</gene>
<reference evidence="9" key="1">
    <citation type="journal article" date="2019" name="Int. J. Syst. Evol. Microbiol.">
        <title>The Global Catalogue of Microorganisms (GCM) 10K type strain sequencing project: providing services to taxonomists for standard genome sequencing and annotation.</title>
        <authorList>
            <consortium name="The Broad Institute Genomics Platform"/>
            <consortium name="The Broad Institute Genome Sequencing Center for Infectious Disease"/>
            <person name="Wu L."/>
            <person name="Ma J."/>
        </authorList>
    </citation>
    <scope>NUCLEOTIDE SEQUENCE [LARGE SCALE GENOMIC DNA]</scope>
    <source>
        <strain evidence="9">JCM 18200</strain>
    </source>
</reference>
<dbReference type="EC" id="3.5.2.6" evidence="5"/>
<dbReference type="InterPro" id="IPR001586">
    <property type="entry name" value="Beta-lactam_class-C_AS"/>
</dbReference>
<comment type="similarity">
    <text evidence="1 5">Belongs to the class-C beta-lactamase family.</text>
</comment>
<dbReference type="InterPro" id="IPR012338">
    <property type="entry name" value="Beta-lactam/transpept-like"/>
</dbReference>
<dbReference type="Pfam" id="PF00144">
    <property type="entry name" value="Beta-lactamase"/>
    <property type="match status" value="1"/>
</dbReference>
<accession>A0ABP9AHL5</accession>
<feature type="compositionally biased region" description="Low complexity" evidence="6">
    <location>
        <begin position="135"/>
        <end position="148"/>
    </location>
</feature>
<dbReference type="Gene3D" id="3.40.710.10">
    <property type="entry name" value="DD-peptidase/beta-lactamase superfamily"/>
    <property type="match status" value="1"/>
</dbReference>